<name>A0AAE8MMS1_9HYPO</name>
<gene>
    <name evidence="2" type="ORF">FTOL_13798</name>
</gene>
<feature type="chain" id="PRO_5041989335" evidence="1">
    <location>
        <begin position="19"/>
        <end position="42"/>
    </location>
</feature>
<proteinExistence type="predicted"/>
<dbReference type="EMBL" id="ONZP01001054">
    <property type="protein sequence ID" value="SPJ92833.1"/>
    <property type="molecule type" value="Genomic_DNA"/>
</dbReference>
<dbReference type="Proteomes" id="UP001187734">
    <property type="component" value="Unassembled WGS sequence"/>
</dbReference>
<sequence length="42" mass="4463">MNGMRLFFFLQAFQGASSLNDRASVNETAKAAGEVSASTVHT</sequence>
<dbReference type="AlphaFoldDB" id="A0AAE8MMS1"/>
<evidence type="ECO:0000313" key="2">
    <source>
        <dbReference type="EMBL" id="SPJ92833.1"/>
    </source>
</evidence>
<reference evidence="2" key="1">
    <citation type="submission" date="2018-03" db="EMBL/GenBank/DDBJ databases">
        <authorList>
            <person name="Guldener U."/>
        </authorList>
    </citation>
    <scope>NUCLEOTIDE SEQUENCE</scope>
</reference>
<keyword evidence="1" id="KW-0732">Signal</keyword>
<evidence type="ECO:0000313" key="3">
    <source>
        <dbReference type="Proteomes" id="UP001187734"/>
    </source>
</evidence>
<feature type="signal peptide" evidence="1">
    <location>
        <begin position="1"/>
        <end position="18"/>
    </location>
</feature>
<protein>
    <submittedName>
        <fullName evidence="2">Uncharacterized protein</fullName>
    </submittedName>
</protein>
<comment type="caution">
    <text evidence="2">The sequence shown here is derived from an EMBL/GenBank/DDBJ whole genome shotgun (WGS) entry which is preliminary data.</text>
</comment>
<organism evidence="2 3">
    <name type="scientific">Fusarium torulosum</name>
    <dbReference type="NCBI Taxonomy" id="33205"/>
    <lineage>
        <taxon>Eukaryota</taxon>
        <taxon>Fungi</taxon>
        <taxon>Dikarya</taxon>
        <taxon>Ascomycota</taxon>
        <taxon>Pezizomycotina</taxon>
        <taxon>Sordariomycetes</taxon>
        <taxon>Hypocreomycetidae</taxon>
        <taxon>Hypocreales</taxon>
        <taxon>Nectriaceae</taxon>
        <taxon>Fusarium</taxon>
    </lineage>
</organism>
<keyword evidence="3" id="KW-1185">Reference proteome</keyword>
<evidence type="ECO:0000256" key="1">
    <source>
        <dbReference type="SAM" id="SignalP"/>
    </source>
</evidence>
<accession>A0AAE8MMS1</accession>